<evidence type="ECO:0000313" key="6">
    <source>
        <dbReference type="EMBL" id="SDK43259.1"/>
    </source>
</evidence>
<proteinExistence type="predicted"/>
<organism evidence="6 7">
    <name type="scientific">Jeotgalicoccus aerolatus</name>
    <dbReference type="NCBI Taxonomy" id="709510"/>
    <lineage>
        <taxon>Bacteria</taxon>
        <taxon>Bacillati</taxon>
        <taxon>Bacillota</taxon>
        <taxon>Bacilli</taxon>
        <taxon>Bacillales</taxon>
        <taxon>Staphylococcaceae</taxon>
        <taxon>Jeotgalicoccus</taxon>
    </lineage>
</organism>
<keyword evidence="3" id="KW-0378">Hydrolase</keyword>
<feature type="coiled-coil region" evidence="4">
    <location>
        <begin position="158"/>
        <end position="189"/>
    </location>
</feature>
<keyword evidence="2" id="KW-0645">Protease</keyword>
<dbReference type="AlphaFoldDB" id="A0A1G9BUW4"/>
<protein>
    <recommendedName>
        <fullName evidence="5">Prohead serine protease domain-containing protein</fullName>
    </recommendedName>
</protein>
<evidence type="ECO:0000256" key="3">
    <source>
        <dbReference type="ARBA" id="ARBA00022801"/>
    </source>
</evidence>
<dbReference type="STRING" id="586411.SAMN05216187_108119"/>
<dbReference type="Proteomes" id="UP000242700">
    <property type="component" value="Unassembled WGS sequence"/>
</dbReference>
<gene>
    <name evidence="6" type="ORF">SAMN05216187_108119</name>
</gene>
<dbReference type="InterPro" id="IPR006433">
    <property type="entry name" value="Prohead_protease"/>
</dbReference>
<evidence type="ECO:0000256" key="2">
    <source>
        <dbReference type="ARBA" id="ARBA00022670"/>
    </source>
</evidence>
<reference evidence="7" key="1">
    <citation type="submission" date="2016-10" db="EMBL/GenBank/DDBJ databases">
        <authorList>
            <person name="Varghese N."/>
            <person name="Submissions S."/>
        </authorList>
    </citation>
    <scope>NUCLEOTIDE SEQUENCE [LARGE SCALE GENOMIC DNA]</scope>
    <source>
        <strain evidence="7">CGMCC 1.8911</strain>
    </source>
</reference>
<keyword evidence="1" id="KW-1188">Viral release from host cell</keyword>
<evidence type="ECO:0000256" key="4">
    <source>
        <dbReference type="SAM" id="Coils"/>
    </source>
</evidence>
<accession>A0A1G9BUW4</accession>
<name>A0A1G9BUW4_9STAP</name>
<feature type="domain" description="Prohead serine protease" evidence="5">
    <location>
        <begin position="7"/>
        <end position="157"/>
    </location>
</feature>
<dbReference type="InterPro" id="IPR054613">
    <property type="entry name" value="Peptidase_S78_dom"/>
</dbReference>
<dbReference type="Pfam" id="PF04586">
    <property type="entry name" value="Peptidase_S78"/>
    <property type="match status" value="1"/>
</dbReference>
<dbReference type="EMBL" id="FNFI01000008">
    <property type="protein sequence ID" value="SDK43259.1"/>
    <property type="molecule type" value="Genomic_DNA"/>
</dbReference>
<dbReference type="NCBIfam" id="TIGR01543">
    <property type="entry name" value="proheadase_HK97"/>
    <property type="match status" value="1"/>
</dbReference>
<dbReference type="GO" id="GO:0008233">
    <property type="term" value="F:peptidase activity"/>
    <property type="evidence" value="ECO:0007669"/>
    <property type="project" value="UniProtKB-KW"/>
</dbReference>
<keyword evidence="4" id="KW-0175">Coiled coil</keyword>
<dbReference type="GO" id="GO:0006508">
    <property type="term" value="P:proteolysis"/>
    <property type="evidence" value="ECO:0007669"/>
    <property type="project" value="UniProtKB-KW"/>
</dbReference>
<evidence type="ECO:0000259" key="5">
    <source>
        <dbReference type="Pfam" id="PF04586"/>
    </source>
</evidence>
<evidence type="ECO:0000313" key="7">
    <source>
        <dbReference type="Proteomes" id="UP000242700"/>
    </source>
</evidence>
<sequence length="195" mass="22409">MQLPEAVEEENKLIVEGYALRFEETTVLWTDEFGNEYKEVIKRGALDGADLSDVPFKYNHSNETMIMARTRNNTLQLTIDEFGLFIRAELADTTTGNDLYKLIKRGDIDKMSFAFTVLEDTYDRESRTRAINKIDKLFDVAAVDLPAYDGTSINARSFFELEREKEAALERAEAEKQEQREKLLLKLKLGGITHE</sequence>
<evidence type="ECO:0000256" key="1">
    <source>
        <dbReference type="ARBA" id="ARBA00022612"/>
    </source>
</evidence>